<evidence type="ECO:0000313" key="3">
    <source>
        <dbReference type="Proteomes" id="UP000654913"/>
    </source>
</evidence>
<feature type="region of interest" description="Disordered" evidence="1">
    <location>
        <begin position="107"/>
        <end position="156"/>
    </location>
</feature>
<dbReference type="RefSeq" id="XP_041554554.1">
    <property type="nucleotide sequence ID" value="XM_041701694.1"/>
</dbReference>
<feature type="compositionally biased region" description="Polar residues" evidence="1">
    <location>
        <begin position="113"/>
        <end position="129"/>
    </location>
</feature>
<dbReference type="EMBL" id="AP024445">
    <property type="protein sequence ID" value="BCS22360.1"/>
    <property type="molecule type" value="Genomic_DNA"/>
</dbReference>
<accession>A0A7R8AM64</accession>
<proteinExistence type="predicted"/>
<sequence>MLVTQHSHNERHYLQNQHHSFIEAVTVFQDAQSRSTLGHIYSHQDLQQLLVTMATTRATHQSIDSSGEYEDAVSWEHIEDSTITTNQQAILDPLSGAFARLDIGADTERPNQPAITNTNFTPSGSSNRDGSYHPVMTPPTIFITPPEAAKGSMPKT</sequence>
<dbReference type="KEGG" id="apuu:APUU_30585S"/>
<evidence type="ECO:0000256" key="1">
    <source>
        <dbReference type="SAM" id="MobiDB-lite"/>
    </source>
</evidence>
<name>A0A7R8AM64_9EURO</name>
<keyword evidence="3" id="KW-1185">Reference proteome</keyword>
<evidence type="ECO:0000313" key="2">
    <source>
        <dbReference type="EMBL" id="BCS22360.1"/>
    </source>
</evidence>
<reference evidence="2" key="2">
    <citation type="submission" date="2021-02" db="EMBL/GenBank/DDBJ databases">
        <title>Aspergillus puulaauensis MK2 genome sequence.</title>
        <authorList>
            <person name="Futagami T."/>
            <person name="Mori K."/>
            <person name="Kadooka C."/>
            <person name="Tanaka T."/>
        </authorList>
    </citation>
    <scope>NUCLEOTIDE SEQUENCE</scope>
    <source>
        <strain evidence="2">MK2</strain>
    </source>
</reference>
<organism evidence="2 3">
    <name type="scientific">Aspergillus puulaauensis</name>
    <dbReference type="NCBI Taxonomy" id="1220207"/>
    <lineage>
        <taxon>Eukaryota</taxon>
        <taxon>Fungi</taxon>
        <taxon>Dikarya</taxon>
        <taxon>Ascomycota</taxon>
        <taxon>Pezizomycotina</taxon>
        <taxon>Eurotiomycetes</taxon>
        <taxon>Eurotiomycetidae</taxon>
        <taxon>Eurotiales</taxon>
        <taxon>Aspergillaceae</taxon>
        <taxon>Aspergillus</taxon>
    </lineage>
</organism>
<dbReference type="GeneID" id="64972365"/>
<gene>
    <name evidence="2" type="ORF">APUU_30585S</name>
</gene>
<reference evidence="2" key="1">
    <citation type="submission" date="2021-01" db="EMBL/GenBank/DDBJ databases">
        <authorList>
            <consortium name="Aspergillus puulaauensis MK2 genome sequencing consortium"/>
            <person name="Kazuki M."/>
            <person name="Futagami T."/>
        </authorList>
    </citation>
    <scope>NUCLEOTIDE SEQUENCE</scope>
    <source>
        <strain evidence="2">MK2</strain>
    </source>
</reference>
<protein>
    <submittedName>
        <fullName evidence="2">Uncharacterized protein</fullName>
    </submittedName>
</protein>
<dbReference type="AlphaFoldDB" id="A0A7R8AM64"/>
<dbReference type="Proteomes" id="UP000654913">
    <property type="component" value="Chromosome 3"/>
</dbReference>